<feature type="domain" description="Dienelactone hydrolase" evidence="1">
    <location>
        <begin position="50"/>
        <end position="250"/>
    </location>
</feature>
<dbReference type="InterPro" id="IPR029058">
    <property type="entry name" value="AB_hydrolase_fold"/>
</dbReference>
<keyword evidence="3" id="KW-1185">Reference proteome</keyword>
<sequence length="253" mass="28433">MSQPTPQPELAIPGEESQKYLAKPSGICCLKGTIHKGEARGRWEIIDGVETYIAAPLEGKGNGHILLYFPDVWGMFPNGLLVMDAFADAGYLTIGLDYFRGDPVWKHRKNRHDNTNPNFDYEAWKRKHKAFADEAVPGWVKAVSSQYGKPNTKFACVGYCFGAPYVCSELARGAVSAGAFAHPAFLKEDHFRNIKKPLFLSCSEVDHTFDVSSRRRALDILQEEKKVYHHQLFSGVEHGFALRGDPDDPYQRK</sequence>
<comment type="caution">
    <text evidence="2">The sequence shown here is derived from an EMBL/GenBank/DDBJ whole genome shotgun (WGS) entry which is preliminary data.</text>
</comment>
<evidence type="ECO:0000313" key="3">
    <source>
        <dbReference type="Proteomes" id="UP000286045"/>
    </source>
</evidence>
<accession>A0A439D7H2</accession>
<dbReference type="Pfam" id="PF01738">
    <property type="entry name" value="DLH"/>
    <property type="match status" value="1"/>
</dbReference>
<dbReference type="EMBL" id="RYZI01000117">
    <property type="protein sequence ID" value="RWA10350.1"/>
    <property type="molecule type" value="Genomic_DNA"/>
</dbReference>
<gene>
    <name evidence="2" type="ORF">EKO27_g4751</name>
</gene>
<evidence type="ECO:0000259" key="1">
    <source>
        <dbReference type="Pfam" id="PF01738"/>
    </source>
</evidence>
<dbReference type="Gene3D" id="3.40.50.1820">
    <property type="entry name" value="alpha/beta hydrolase"/>
    <property type="match status" value="1"/>
</dbReference>
<dbReference type="GO" id="GO:0016787">
    <property type="term" value="F:hydrolase activity"/>
    <property type="evidence" value="ECO:0007669"/>
    <property type="project" value="InterPro"/>
</dbReference>
<name>A0A439D7H2_9PEZI</name>
<organism evidence="2 3">
    <name type="scientific">Xylaria grammica</name>
    <dbReference type="NCBI Taxonomy" id="363999"/>
    <lineage>
        <taxon>Eukaryota</taxon>
        <taxon>Fungi</taxon>
        <taxon>Dikarya</taxon>
        <taxon>Ascomycota</taxon>
        <taxon>Pezizomycotina</taxon>
        <taxon>Sordariomycetes</taxon>
        <taxon>Xylariomycetidae</taxon>
        <taxon>Xylariales</taxon>
        <taxon>Xylariaceae</taxon>
        <taxon>Xylaria</taxon>
    </lineage>
</organism>
<dbReference type="InterPro" id="IPR002925">
    <property type="entry name" value="Dienelactn_hydro"/>
</dbReference>
<dbReference type="STRING" id="363999.A0A439D7H2"/>
<dbReference type="PANTHER" id="PTHR17630">
    <property type="entry name" value="DIENELACTONE HYDROLASE"/>
    <property type="match status" value="1"/>
</dbReference>
<dbReference type="Proteomes" id="UP000286045">
    <property type="component" value="Unassembled WGS sequence"/>
</dbReference>
<proteinExistence type="predicted"/>
<evidence type="ECO:0000313" key="2">
    <source>
        <dbReference type="EMBL" id="RWA10350.1"/>
    </source>
</evidence>
<reference evidence="2 3" key="1">
    <citation type="submission" date="2018-12" db="EMBL/GenBank/DDBJ databases">
        <title>Draft genome sequence of Xylaria grammica IHI A82.</title>
        <authorList>
            <person name="Buettner E."/>
            <person name="Kellner H."/>
        </authorList>
    </citation>
    <scope>NUCLEOTIDE SEQUENCE [LARGE SCALE GENOMIC DNA]</scope>
    <source>
        <strain evidence="2 3">IHI A82</strain>
    </source>
</reference>
<dbReference type="SUPFAM" id="SSF53474">
    <property type="entry name" value="alpha/beta-Hydrolases"/>
    <property type="match status" value="1"/>
</dbReference>
<protein>
    <recommendedName>
        <fullName evidence="1">Dienelactone hydrolase domain-containing protein</fullName>
    </recommendedName>
</protein>
<dbReference type="PANTHER" id="PTHR17630:SF44">
    <property type="entry name" value="PROTEIN AIM2"/>
    <property type="match status" value="1"/>
</dbReference>
<dbReference type="AlphaFoldDB" id="A0A439D7H2"/>